<keyword evidence="2" id="KW-1185">Reference proteome</keyword>
<protein>
    <submittedName>
        <fullName evidence="1">Uncharacterized protein</fullName>
    </submittedName>
</protein>
<dbReference type="Proteomes" id="UP001162164">
    <property type="component" value="Unassembled WGS sequence"/>
</dbReference>
<dbReference type="EMBL" id="JAPWTJ010002540">
    <property type="protein sequence ID" value="KAJ8965765.1"/>
    <property type="molecule type" value="Genomic_DNA"/>
</dbReference>
<reference evidence="1" key="1">
    <citation type="journal article" date="2023" name="Insect Mol. Biol.">
        <title>Genome sequencing provides insights into the evolution of gene families encoding plant cell wall-degrading enzymes in longhorned beetles.</title>
        <authorList>
            <person name="Shin N.R."/>
            <person name="Okamura Y."/>
            <person name="Kirsch R."/>
            <person name="Pauchet Y."/>
        </authorList>
    </citation>
    <scope>NUCLEOTIDE SEQUENCE</scope>
    <source>
        <strain evidence="1">MMC_N1</strain>
    </source>
</reference>
<evidence type="ECO:0000313" key="2">
    <source>
        <dbReference type="Proteomes" id="UP001162164"/>
    </source>
</evidence>
<gene>
    <name evidence="1" type="ORF">NQ317_016106</name>
</gene>
<sequence>MRAGPVLMFETGMQFVNQCSDIKSSVLIKTADKTNKYGYGYEITDKLVLYLQHTSRVRNVLEQSNDLPIKGVILTPWNYNFKISPSGKDPIPECSK</sequence>
<comment type="caution">
    <text evidence="1">The sequence shown here is derived from an EMBL/GenBank/DDBJ whole genome shotgun (WGS) entry which is preliminary data.</text>
</comment>
<accession>A0ABQ9ITZ7</accession>
<evidence type="ECO:0000313" key="1">
    <source>
        <dbReference type="EMBL" id="KAJ8965765.1"/>
    </source>
</evidence>
<organism evidence="1 2">
    <name type="scientific">Molorchus minor</name>
    <dbReference type="NCBI Taxonomy" id="1323400"/>
    <lineage>
        <taxon>Eukaryota</taxon>
        <taxon>Metazoa</taxon>
        <taxon>Ecdysozoa</taxon>
        <taxon>Arthropoda</taxon>
        <taxon>Hexapoda</taxon>
        <taxon>Insecta</taxon>
        <taxon>Pterygota</taxon>
        <taxon>Neoptera</taxon>
        <taxon>Endopterygota</taxon>
        <taxon>Coleoptera</taxon>
        <taxon>Polyphaga</taxon>
        <taxon>Cucujiformia</taxon>
        <taxon>Chrysomeloidea</taxon>
        <taxon>Cerambycidae</taxon>
        <taxon>Lamiinae</taxon>
        <taxon>Monochamini</taxon>
        <taxon>Molorchus</taxon>
    </lineage>
</organism>
<name>A0ABQ9ITZ7_9CUCU</name>
<proteinExistence type="predicted"/>